<keyword evidence="1" id="KW-1133">Transmembrane helix</keyword>
<proteinExistence type="predicted"/>
<dbReference type="SUPFAM" id="SSF48592">
    <property type="entry name" value="GroEL equatorial domain-like"/>
    <property type="match status" value="1"/>
</dbReference>
<keyword evidence="1" id="KW-0472">Membrane</keyword>
<evidence type="ECO:0000313" key="3">
    <source>
        <dbReference type="Proteomes" id="UP000282613"/>
    </source>
</evidence>
<evidence type="ECO:0000256" key="1">
    <source>
        <dbReference type="SAM" id="Phobius"/>
    </source>
</evidence>
<organism evidence="4">
    <name type="scientific">Taenia asiatica</name>
    <name type="common">Asian tapeworm</name>
    <dbReference type="NCBI Taxonomy" id="60517"/>
    <lineage>
        <taxon>Eukaryota</taxon>
        <taxon>Metazoa</taxon>
        <taxon>Spiralia</taxon>
        <taxon>Lophotrochozoa</taxon>
        <taxon>Platyhelminthes</taxon>
        <taxon>Cestoda</taxon>
        <taxon>Eucestoda</taxon>
        <taxon>Cyclophyllidea</taxon>
        <taxon>Taeniidae</taxon>
        <taxon>Taenia</taxon>
    </lineage>
</organism>
<reference evidence="2 3" key="2">
    <citation type="submission" date="2018-11" db="EMBL/GenBank/DDBJ databases">
        <authorList>
            <consortium name="Pathogen Informatics"/>
        </authorList>
    </citation>
    <scope>NUCLEOTIDE SEQUENCE [LARGE SCALE GENOMIC DNA]</scope>
</reference>
<dbReference type="AlphaFoldDB" id="A0A0R3W8N6"/>
<accession>A0A0R3W8N6</accession>
<keyword evidence="1" id="KW-0812">Transmembrane</keyword>
<name>A0A0R3W8N6_TAEAS</name>
<dbReference type="InterPro" id="IPR027413">
    <property type="entry name" value="GROEL-like_equatorial_sf"/>
</dbReference>
<evidence type="ECO:0000313" key="2">
    <source>
        <dbReference type="EMBL" id="VDK37247.1"/>
    </source>
</evidence>
<reference evidence="4" key="1">
    <citation type="submission" date="2017-02" db="UniProtKB">
        <authorList>
            <consortium name="WormBaseParasite"/>
        </authorList>
    </citation>
    <scope>IDENTIFICATION</scope>
</reference>
<dbReference type="STRING" id="60517.A0A0R3W8N6"/>
<keyword evidence="3" id="KW-1185">Reference proteome</keyword>
<feature type="transmembrane region" description="Helical" evidence="1">
    <location>
        <begin position="26"/>
        <end position="44"/>
    </location>
</feature>
<protein>
    <submittedName>
        <fullName evidence="4">7TM_GPCR_Srx domain-containing protein</fullName>
    </submittedName>
</protein>
<gene>
    <name evidence="2" type="ORF">TASK_LOCUS6740</name>
</gene>
<dbReference type="Proteomes" id="UP000282613">
    <property type="component" value="Unassembled WGS sequence"/>
</dbReference>
<sequence length="102" mass="11443">MASQLRAADAAGNSHVGLGSLNLSDSFFYLVLCMVLCGLNRFILIHLDMVHGCIANTEVLGITEFHNVNRFLIVWASMTVEMIIQVDKIVRTAHRKRQCLRN</sequence>
<evidence type="ECO:0000313" key="4">
    <source>
        <dbReference type="WBParaSite" id="TASK_0000673901-mRNA-1"/>
    </source>
</evidence>
<dbReference type="EMBL" id="UYRS01018530">
    <property type="protein sequence ID" value="VDK37247.1"/>
    <property type="molecule type" value="Genomic_DNA"/>
</dbReference>
<dbReference type="WBParaSite" id="TASK_0000673901-mRNA-1">
    <property type="protein sequence ID" value="TASK_0000673901-mRNA-1"/>
    <property type="gene ID" value="TASK_0000673901"/>
</dbReference>